<evidence type="ECO:0000313" key="2">
    <source>
        <dbReference type="EMBL" id="KAL1398517.1"/>
    </source>
</evidence>
<comment type="caution">
    <text evidence="2">The sequence shown here is derived from an EMBL/GenBank/DDBJ whole genome shotgun (WGS) entry which is preliminary data.</text>
</comment>
<evidence type="ECO:0000313" key="3">
    <source>
        <dbReference type="Proteomes" id="UP001562425"/>
    </source>
</evidence>
<dbReference type="Proteomes" id="UP001562425">
    <property type="component" value="Unassembled WGS sequence"/>
</dbReference>
<proteinExistence type="predicted"/>
<feature type="compositionally biased region" description="Basic and acidic residues" evidence="1">
    <location>
        <begin position="33"/>
        <end position="46"/>
    </location>
</feature>
<organism evidence="2 3">
    <name type="scientific">Culex pipiens pipiens</name>
    <name type="common">Northern house mosquito</name>
    <dbReference type="NCBI Taxonomy" id="38569"/>
    <lineage>
        <taxon>Eukaryota</taxon>
        <taxon>Metazoa</taxon>
        <taxon>Ecdysozoa</taxon>
        <taxon>Arthropoda</taxon>
        <taxon>Hexapoda</taxon>
        <taxon>Insecta</taxon>
        <taxon>Pterygota</taxon>
        <taxon>Neoptera</taxon>
        <taxon>Endopterygota</taxon>
        <taxon>Diptera</taxon>
        <taxon>Nematocera</taxon>
        <taxon>Culicoidea</taxon>
        <taxon>Culicidae</taxon>
        <taxon>Culicinae</taxon>
        <taxon>Culicini</taxon>
        <taxon>Culex</taxon>
        <taxon>Culex</taxon>
    </lineage>
</organism>
<sequence>RTTQQAAGAADQRRWTRPSQSGQAQYGAHRQQRVHDRGPGRRRQEDAGVPPGYAQVVRADADVDRKF</sequence>
<reference evidence="2 3" key="1">
    <citation type="submission" date="2024-05" db="EMBL/GenBank/DDBJ databases">
        <title>Culex pipiens pipiens assembly and annotation.</title>
        <authorList>
            <person name="Alout H."/>
            <person name="Durand T."/>
        </authorList>
    </citation>
    <scope>NUCLEOTIDE SEQUENCE [LARGE SCALE GENOMIC DNA]</scope>
    <source>
        <strain evidence="2">HA-2024</strain>
        <tissue evidence="2">Whole body</tissue>
    </source>
</reference>
<evidence type="ECO:0000256" key="1">
    <source>
        <dbReference type="SAM" id="MobiDB-lite"/>
    </source>
</evidence>
<feature type="non-terminal residue" evidence="2">
    <location>
        <position position="67"/>
    </location>
</feature>
<accession>A0ABD1DFQ5</accession>
<protein>
    <submittedName>
        <fullName evidence="2">Uncharacterized protein</fullName>
    </submittedName>
</protein>
<name>A0ABD1DFQ5_CULPP</name>
<feature type="non-terminal residue" evidence="2">
    <location>
        <position position="1"/>
    </location>
</feature>
<feature type="region of interest" description="Disordered" evidence="1">
    <location>
        <begin position="1"/>
        <end position="67"/>
    </location>
</feature>
<dbReference type="EMBL" id="JBEHCU010005869">
    <property type="protein sequence ID" value="KAL1398517.1"/>
    <property type="molecule type" value="Genomic_DNA"/>
</dbReference>
<dbReference type="AlphaFoldDB" id="A0ABD1DFQ5"/>
<gene>
    <name evidence="2" type="ORF">pipiens_000210</name>
</gene>
<keyword evidence="3" id="KW-1185">Reference proteome</keyword>